<dbReference type="Proteomes" id="UP000009169">
    <property type="component" value="Unassembled WGS sequence"/>
</dbReference>
<gene>
    <name evidence="2" type="ORF">TEQG_00520</name>
</gene>
<reference evidence="3" key="1">
    <citation type="journal article" date="2012" name="MBio">
        <title>Comparative genome analysis of Trichophyton rubrum and related dermatophytes reveals candidate genes involved in infection.</title>
        <authorList>
            <person name="Martinez D.A."/>
            <person name="Oliver B.G."/>
            <person name="Graeser Y."/>
            <person name="Goldberg J.M."/>
            <person name="Li W."/>
            <person name="Martinez-Rossi N.M."/>
            <person name="Monod M."/>
            <person name="Shelest E."/>
            <person name="Barton R.C."/>
            <person name="Birch E."/>
            <person name="Brakhage A.A."/>
            <person name="Chen Z."/>
            <person name="Gurr S.J."/>
            <person name="Heiman D."/>
            <person name="Heitman J."/>
            <person name="Kosti I."/>
            <person name="Rossi A."/>
            <person name="Saif S."/>
            <person name="Samalova M."/>
            <person name="Saunders C.W."/>
            <person name="Shea T."/>
            <person name="Summerbell R.C."/>
            <person name="Xu J."/>
            <person name="Young S."/>
            <person name="Zeng Q."/>
            <person name="Birren B.W."/>
            <person name="Cuomo C.A."/>
            <person name="White T.C."/>
        </authorList>
    </citation>
    <scope>NUCLEOTIDE SEQUENCE [LARGE SCALE GENOMIC DNA]</scope>
    <source>
        <strain evidence="3">ATCC MYA-4606 / CBS 127.97</strain>
    </source>
</reference>
<dbReference type="HOGENOM" id="CLU_036425_0_0_1"/>
<evidence type="ECO:0000256" key="1">
    <source>
        <dbReference type="SAM" id="MobiDB-lite"/>
    </source>
</evidence>
<dbReference type="OrthoDB" id="3009558at2759"/>
<organism evidence="2 3">
    <name type="scientific">Trichophyton equinum (strain ATCC MYA-4606 / CBS 127.97)</name>
    <name type="common">Horse ringworm fungus</name>
    <dbReference type="NCBI Taxonomy" id="559882"/>
    <lineage>
        <taxon>Eukaryota</taxon>
        <taxon>Fungi</taxon>
        <taxon>Dikarya</taxon>
        <taxon>Ascomycota</taxon>
        <taxon>Pezizomycotina</taxon>
        <taxon>Eurotiomycetes</taxon>
        <taxon>Eurotiomycetidae</taxon>
        <taxon>Onygenales</taxon>
        <taxon>Arthrodermataceae</taxon>
        <taxon>Trichophyton</taxon>
    </lineage>
</organism>
<evidence type="ECO:0000313" key="3">
    <source>
        <dbReference type="Proteomes" id="UP000009169"/>
    </source>
</evidence>
<proteinExistence type="predicted"/>
<dbReference type="EMBL" id="DS995719">
    <property type="protein sequence ID" value="EGE01469.1"/>
    <property type="molecule type" value="Genomic_DNA"/>
</dbReference>
<dbReference type="eggNOG" id="ENOG502SGGW">
    <property type="taxonomic scope" value="Eukaryota"/>
</dbReference>
<dbReference type="AlphaFoldDB" id="F2PHQ7"/>
<protein>
    <submittedName>
        <fullName evidence="2">Uncharacterized protein</fullName>
    </submittedName>
</protein>
<accession>F2PHQ7</accession>
<sequence>MDAQRYPRGSYPRFSRGSAVVTSVAPAYPYPHIPEAAQDRDADTLTGPFASEPFSVQRVVQRTSSSEWGDEATATARSTLEPVVNAENEELFRTFHPSLAPVACVMAVRLRRSEPYIWVVVLQPDTDTDAIGTHAGDREIHFRPPFLSAWREGVLLAGSPGPDRLPVNVRRMLTAQDLNDVRLYWPNSVGVRILISGVALMIYTNRSILHRDRECCPLTFGELEVGYILEDHVPTAPRADTHGQVVGVGHAVALAEAAPPAAALGLRLRLRNGVEAITVVTHGFVPHSQGGVMEHFSYWVNNAKKALSRFLPFSAAKDLPPDGEVREPTTYRSPLGKTVWLANTNTKVGSIAYTYDEPHPSRPYPSGYKHDLSLVVGQLVDLKPPWGIQQMKWAEYQDALDNAGSAFICRFKSPNDYGAVRRGHIPTEQAPKALVEGTEYLWDRDSLTSSASLIWRTVPASLDIKTWSGSALCLGSPSDTAVQVVVFQNFQCSIRRDGTVSDPNGPTTFDYFKGGFLLPEEIRQAEIILNPQDFPVRRQFPSEPTSDPPARGHGRKEFSSPC</sequence>
<feature type="region of interest" description="Disordered" evidence="1">
    <location>
        <begin position="536"/>
        <end position="562"/>
    </location>
</feature>
<evidence type="ECO:0000313" key="2">
    <source>
        <dbReference type="EMBL" id="EGE01469.1"/>
    </source>
</evidence>
<dbReference type="VEuPathDB" id="FungiDB:TEQG_00520"/>
<name>F2PHQ7_TRIEC</name>
<keyword evidence="3" id="KW-1185">Reference proteome</keyword>